<gene>
    <name evidence="2" type="ORF">EM808_04040</name>
</gene>
<name>A0A437KHD0_9BACI</name>
<reference evidence="2 3" key="1">
    <citation type="submission" date="2019-01" db="EMBL/GenBank/DDBJ databases">
        <title>Bacillus sp. M5HDSG1-1, whole genome shotgun sequence.</title>
        <authorList>
            <person name="Tuo L."/>
        </authorList>
    </citation>
    <scope>NUCLEOTIDE SEQUENCE [LARGE SCALE GENOMIC DNA]</scope>
    <source>
        <strain evidence="2 3">M5HDSG1-1</strain>
    </source>
</reference>
<proteinExistence type="predicted"/>
<dbReference type="AlphaFoldDB" id="A0A437KHD0"/>
<dbReference type="Gene3D" id="2.40.30.200">
    <property type="match status" value="1"/>
</dbReference>
<organism evidence="2 3">
    <name type="scientific">Niallia taxi</name>
    <dbReference type="NCBI Taxonomy" id="2499688"/>
    <lineage>
        <taxon>Bacteria</taxon>
        <taxon>Bacillati</taxon>
        <taxon>Bacillota</taxon>
        <taxon>Bacilli</taxon>
        <taxon>Bacillales</taxon>
        <taxon>Bacillaceae</taxon>
        <taxon>Niallia</taxon>
    </lineage>
</organism>
<evidence type="ECO:0000259" key="1">
    <source>
        <dbReference type="Pfam" id="PF05709"/>
    </source>
</evidence>
<evidence type="ECO:0000313" key="2">
    <source>
        <dbReference type="EMBL" id="RVT67653.1"/>
    </source>
</evidence>
<dbReference type="EMBL" id="RZTZ01000001">
    <property type="protein sequence ID" value="RVT67653.1"/>
    <property type="molecule type" value="Genomic_DNA"/>
</dbReference>
<keyword evidence="3" id="KW-1185">Reference proteome</keyword>
<protein>
    <submittedName>
        <fullName evidence="2">Phage tail family protein</fullName>
    </submittedName>
</protein>
<evidence type="ECO:0000313" key="3">
    <source>
        <dbReference type="Proteomes" id="UP000288024"/>
    </source>
</evidence>
<dbReference type="InterPro" id="IPR008841">
    <property type="entry name" value="Siphovirus-type_tail_N"/>
</dbReference>
<accession>A0A437KHD0</accession>
<feature type="domain" description="Siphovirus-type tail component RIFT-related" evidence="1">
    <location>
        <begin position="27"/>
        <end position="129"/>
    </location>
</feature>
<comment type="caution">
    <text evidence="2">The sequence shown here is derived from an EMBL/GenBank/DDBJ whole genome shotgun (WGS) entry which is preliminary data.</text>
</comment>
<dbReference type="Pfam" id="PF05709">
    <property type="entry name" value="Sipho_tail"/>
    <property type="match status" value="1"/>
</dbReference>
<sequence>MILKKQLYIDRNNNRQSLEEVLGCRFLELVVSSPQPSTNYQQLSGLDGQLDGYTTYGPKTATANFFLKGTDLEEYQLLIRDVWQFFYSREAYYISSSDMLGIRYLVHPKPMDFTRVNTVAATFSIEFEVFKGYGESWATTLNDFTFEEEKWQIGMNLPLAEDLNYAFANQSNFDVYNASDITVNPLLRHELSIAISGVGSSVKLVNKSTNDVFQYNKSMKQGDVLVLTGVYPFLNDEHCGRDTNHGIITLAPLIYNEFELTGLRNSKISFDFPFLYVNK</sequence>
<dbReference type="Proteomes" id="UP000288024">
    <property type="component" value="Unassembled WGS sequence"/>
</dbReference>